<evidence type="ECO:0000313" key="1">
    <source>
        <dbReference type="EMBL" id="TFK81522.1"/>
    </source>
</evidence>
<evidence type="ECO:0000313" key="2">
    <source>
        <dbReference type="Proteomes" id="UP000308197"/>
    </source>
</evidence>
<name>A0A5C3NWT0_9APHY</name>
<protein>
    <submittedName>
        <fullName evidence="1">Uncharacterized protein</fullName>
    </submittedName>
</protein>
<proteinExistence type="predicted"/>
<dbReference type="EMBL" id="ML211593">
    <property type="protein sequence ID" value="TFK81522.1"/>
    <property type="molecule type" value="Genomic_DNA"/>
</dbReference>
<organism evidence="1 2">
    <name type="scientific">Polyporus arcularius HHB13444</name>
    <dbReference type="NCBI Taxonomy" id="1314778"/>
    <lineage>
        <taxon>Eukaryota</taxon>
        <taxon>Fungi</taxon>
        <taxon>Dikarya</taxon>
        <taxon>Basidiomycota</taxon>
        <taxon>Agaricomycotina</taxon>
        <taxon>Agaricomycetes</taxon>
        <taxon>Polyporales</taxon>
        <taxon>Polyporaceae</taxon>
        <taxon>Polyporus</taxon>
    </lineage>
</organism>
<gene>
    <name evidence="1" type="ORF">K466DRAFT_604437</name>
</gene>
<sequence>MLDSQMLCRGGPETRINVLLATLSPLLQSTRHNVSEVLPHAAKDSTSCATTGRTRAPHTLLRKLLETIATLCSLHDVCTSAAVTLEVASDRATLFISTDDTAPKQLIQDVESWVASLRAIAEDWASDADPPDGSFSVEEHSEAVLMANVYRACYATIRARIRADGGLTPTLRKLSDELPLEKQAVDDPDTPLGKLCTNLELLVSCTDPETVEENDETHLAAACIAGWAADQALRQDWVLCRIVDGIDNRAIQVIREACAVSALVDTLVTIAKCGGMSLALPLFWAVEWVSPPSISIPISSSSEAVSTPDDRAGQTQHPESYLIRHIIDNALSVHPYIATSALPCYPCVMLMRSVNLAQSPFTQSGTGCDYMLRGCDAGIVSPWLFPWVGCEEDFEHAEDILRELELGLERDLQLLQDRRPGATLGDVSTLVRGLLEKPIKRDPGSPPRYVECAVLATSTL</sequence>
<dbReference type="InParanoid" id="A0A5C3NWT0"/>
<dbReference type="Proteomes" id="UP000308197">
    <property type="component" value="Unassembled WGS sequence"/>
</dbReference>
<keyword evidence="2" id="KW-1185">Reference proteome</keyword>
<dbReference type="AlphaFoldDB" id="A0A5C3NWT0"/>
<accession>A0A5C3NWT0</accession>
<reference evidence="1 2" key="1">
    <citation type="journal article" date="2019" name="Nat. Ecol. Evol.">
        <title>Megaphylogeny resolves global patterns of mushroom evolution.</title>
        <authorList>
            <person name="Varga T."/>
            <person name="Krizsan K."/>
            <person name="Foldi C."/>
            <person name="Dima B."/>
            <person name="Sanchez-Garcia M."/>
            <person name="Sanchez-Ramirez S."/>
            <person name="Szollosi G.J."/>
            <person name="Szarkandi J.G."/>
            <person name="Papp V."/>
            <person name="Albert L."/>
            <person name="Andreopoulos W."/>
            <person name="Angelini C."/>
            <person name="Antonin V."/>
            <person name="Barry K.W."/>
            <person name="Bougher N.L."/>
            <person name="Buchanan P."/>
            <person name="Buyck B."/>
            <person name="Bense V."/>
            <person name="Catcheside P."/>
            <person name="Chovatia M."/>
            <person name="Cooper J."/>
            <person name="Damon W."/>
            <person name="Desjardin D."/>
            <person name="Finy P."/>
            <person name="Geml J."/>
            <person name="Haridas S."/>
            <person name="Hughes K."/>
            <person name="Justo A."/>
            <person name="Karasinski D."/>
            <person name="Kautmanova I."/>
            <person name="Kiss B."/>
            <person name="Kocsube S."/>
            <person name="Kotiranta H."/>
            <person name="LaButti K.M."/>
            <person name="Lechner B.E."/>
            <person name="Liimatainen K."/>
            <person name="Lipzen A."/>
            <person name="Lukacs Z."/>
            <person name="Mihaltcheva S."/>
            <person name="Morgado L.N."/>
            <person name="Niskanen T."/>
            <person name="Noordeloos M.E."/>
            <person name="Ohm R.A."/>
            <person name="Ortiz-Santana B."/>
            <person name="Ovrebo C."/>
            <person name="Racz N."/>
            <person name="Riley R."/>
            <person name="Savchenko A."/>
            <person name="Shiryaev A."/>
            <person name="Soop K."/>
            <person name="Spirin V."/>
            <person name="Szebenyi C."/>
            <person name="Tomsovsky M."/>
            <person name="Tulloss R.E."/>
            <person name="Uehling J."/>
            <person name="Grigoriev I.V."/>
            <person name="Vagvolgyi C."/>
            <person name="Papp T."/>
            <person name="Martin F.M."/>
            <person name="Miettinen O."/>
            <person name="Hibbett D.S."/>
            <person name="Nagy L.G."/>
        </authorList>
    </citation>
    <scope>NUCLEOTIDE SEQUENCE [LARGE SCALE GENOMIC DNA]</scope>
    <source>
        <strain evidence="1 2">HHB13444</strain>
    </source>
</reference>